<dbReference type="AlphaFoldDB" id="W4RTB3"/>
<sequence length="75" mass="9244">MKFNRLVWIIFVPLFLFFLGLFYVEVSVYSLLPPEHGGMSFWTELKYVWYCSVWFYAMVLVASYIQYLRFKHKRK</sequence>
<feature type="transmembrane region" description="Helical" evidence="1">
    <location>
        <begin position="7"/>
        <end position="32"/>
    </location>
</feature>
<keyword evidence="1" id="KW-1133">Transmembrane helix</keyword>
<reference evidence="2 3" key="1">
    <citation type="submission" date="2013-12" db="EMBL/GenBank/DDBJ databases">
        <title>NBRP : Genome information of microbial organism related human and environment.</title>
        <authorList>
            <person name="Hattori M."/>
            <person name="Oshima K."/>
            <person name="Inaba H."/>
            <person name="Suda W."/>
            <person name="Sakamoto M."/>
            <person name="Iino T."/>
            <person name="Kitahara M."/>
            <person name="Oshida Y."/>
            <person name="Iida T."/>
            <person name="Kudo T."/>
            <person name="Itoh T."/>
            <person name="Ahmed I."/>
            <person name="Ohkuma M."/>
        </authorList>
    </citation>
    <scope>NUCLEOTIDE SEQUENCE [LARGE SCALE GENOMIC DNA]</scope>
    <source>
        <strain evidence="2 3">JCM 21738</strain>
    </source>
</reference>
<dbReference type="EMBL" id="BAUW01000089">
    <property type="protein sequence ID" value="GAE47660.1"/>
    <property type="molecule type" value="Genomic_DNA"/>
</dbReference>
<name>W4RTB3_9BACI</name>
<dbReference type="Proteomes" id="UP000018949">
    <property type="component" value="Unassembled WGS sequence"/>
</dbReference>
<evidence type="ECO:0008006" key="4">
    <source>
        <dbReference type="Google" id="ProtNLM"/>
    </source>
</evidence>
<dbReference type="RefSeq" id="WP_023626124.1">
    <property type="nucleotide sequence ID" value="NZ_BAUW01000089.1"/>
</dbReference>
<keyword evidence="1" id="KW-0812">Transmembrane</keyword>
<accession>W4RTB3</accession>
<evidence type="ECO:0000313" key="3">
    <source>
        <dbReference type="Proteomes" id="UP000018949"/>
    </source>
</evidence>
<evidence type="ECO:0000313" key="2">
    <source>
        <dbReference type="EMBL" id="GAE47660.1"/>
    </source>
</evidence>
<protein>
    <recommendedName>
        <fullName evidence="4">Integral membrane protein</fullName>
    </recommendedName>
</protein>
<keyword evidence="3" id="KW-1185">Reference proteome</keyword>
<organism evidence="2 3">
    <name type="scientific">Mesobacillus boroniphilus JCM 21738</name>
    <dbReference type="NCBI Taxonomy" id="1294265"/>
    <lineage>
        <taxon>Bacteria</taxon>
        <taxon>Bacillati</taxon>
        <taxon>Bacillota</taxon>
        <taxon>Bacilli</taxon>
        <taxon>Bacillales</taxon>
        <taxon>Bacillaceae</taxon>
        <taxon>Mesobacillus</taxon>
    </lineage>
</organism>
<feature type="transmembrane region" description="Helical" evidence="1">
    <location>
        <begin position="47"/>
        <end position="67"/>
    </location>
</feature>
<evidence type="ECO:0000256" key="1">
    <source>
        <dbReference type="SAM" id="Phobius"/>
    </source>
</evidence>
<proteinExistence type="predicted"/>
<comment type="caution">
    <text evidence="2">The sequence shown here is derived from an EMBL/GenBank/DDBJ whole genome shotgun (WGS) entry which is preliminary data.</text>
</comment>
<keyword evidence="1" id="KW-0472">Membrane</keyword>
<gene>
    <name evidence="2" type="ORF">JCM21738_4665</name>
</gene>